<comment type="subcellular location">
    <subcellularLocation>
        <location evidence="2">Membrane</location>
        <topology evidence="2">Multi-pass membrane protein</topology>
    </subcellularLocation>
</comment>
<protein>
    <recommendedName>
        <fullName evidence="3">histidine kinase</fullName>
        <ecNumber evidence="3">2.7.13.3</ecNumber>
    </recommendedName>
</protein>
<dbReference type="Proteomes" id="UP001185659">
    <property type="component" value="Unassembled WGS sequence"/>
</dbReference>
<evidence type="ECO:0000256" key="1">
    <source>
        <dbReference type="ARBA" id="ARBA00000085"/>
    </source>
</evidence>
<comment type="catalytic activity">
    <reaction evidence="1">
        <text>ATP + protein L-histidine = ADP + protein N-phospho-L-histidine.</text>
        <dbReference type="EC" id="2.7.13.3"/>
    </reaction>
</comment>
<evidence type="ECO:0000259" key="15">
    <source>
        <dbReference type="PROSITE" id="PS50885"/>
    </source>
</evidence>
<dbReference type="EC" id="2.7.13.3" evidence="3"/>
<evidence type="ECO:0000256" key="8">
    <source>
        <dbReference type="ARBA" id="ARBA00022777"/>
    </source>
</evidence>
<dbReference type="PANTHER" id="PTHR45436:SF14">
    <property type="entry name" value="SENSOR PROTEIN QSEC"/>
    <property type="match status" value="1"/>
</dbReference>
<dbReference type="InterPro" id="IPR036890">
    <property type="entry name" value="HATPase_C_sf"/>
</dbReference>
<dbReference type="RefSeq" id="WP_283801398.1">
    <property type="nucleotide sequence ID" value="NZ_JAWLIP010000001.1"/>
</dbReference>
<comment type="caution">
    <text evidence="16">The sequence shown here is derived from an EMBL/GenBank/DDBJ whole genome shotgun (WGS) entry which is preliminary data.</text>
</comment>
<dbReference type="PROSITE" id="PS50109">
    <property type="entry name" value="HIS_KIN"/>
    <property type="match status" value="1"/>
</dbReference>
<dbReference type="PRINTS" id="PR00344">
    <property type="entry name" value="BCTRLSENSOR"/>
</dbReference>
<evidence type="ECO:0000256" key="3">
    <source>
        <dbReference type="ARBA" id="ARBA00012438"/>
    </source>
</evidence>
<keyword evidence="11" id="KW-0902">Two-component regulatory system</keyword>
<dbReference type="InterPro" id="IPR003661">
    <property type="entry name" value="HisK_dim/P_dom"/>
</dbReference>
<dbReference type="Pfam" id="PF02518">
    <property type="entry name" value="HATPase_c"/>
    <property type="match status" value="1"/>
</dbReference>
<evidence type="ECO:0000313" key="17">
    <source>
        <dbReference type="Proteomes" id="UP001185659"/>
    </source>
</evidence>
<dbReference type="PANTHER" id="PTHR45436">
    <property type="entry name" value="SENSOR HISTIDINE KINASE YKOH"/>
    <property type="match status" value="1"/>
</dbReference>
<feature type="transmembrane region" description="Helical" evidence="13">
    <location>
        <begin position="7"/>
        <end position="29"/>
    </location>
</feature>
<dbReference type="Gene3D" id="3.30.565.10">
    <property type="entry name" value="Histidine kinase-like ATPase, C-terminal domain"/>
    <property type="match status" value="1"/>
</dbReference>
<keyword evidence="8" id="KW-0418">Kinase</keyword>
<feature type="domain" description="HAMP" evidence="15">
    <location>
        <begin position="180"/>
        <end position="232"/>
    </location>
</feature>
<evidence type="ECO:0000256" key="5">
    <source>
        <dbReference type="ARBA" id="ARBA00022679"/>
    </source>
</evidence>
<evidence type="ECO:0000256" key="4">
    <source>
        <dbReference type="ARBA" id="ARBA00022553"/>
    </source>
</evidence>
<evidence type="ECO:0000313" key="16">
    <source>
        <dbReference type="EMBL" id="MDV6224872.1"/>
    </source>
</evidence>
<sequence>MRSIRARLILILMGSTGLVWLLAVGWIYLSTQAEVERVLDARLMEAARMVNSLLSDHRIEVGLEENAARKAMGEFELSNRPYERQLSCQIWTLEGSLVGRSENAPEAQLTEIQDGFSETEVGGERWRVFTVENEVLGVRVMVGDSLQIRDSLVSDVIKGLVVPALLILPFLAGVILVSVRRGLSPLSDMAETLSTRAANDLRPLEAASLPKEIAPAVNALNGLFKRVEDARDRERSFTAFAAHELKTPLAGVKTQAQIALASDDPTVHANALRQITMGVDRTSRLVKQLLDLTALEANDSEPTLQPVSARALMRSVAAELPLPQGAARLSVEADGEGADRVLVEPHFLSLALRNLIENALNHAPETTGVVCRVEKANGGVRLVVEDRGPGIPEAELSQVVEKFVRGRNRSATGSGLGLAIAQAAMARMGGTLALENRDGGGLRAILTVRKAEAAA</sequence>
<keyword evidence="7" id="KW-0547">Nucleotide-binding</keyword>
<dbReference type="GO" id="GO:0005524">
    <property type="term" value="F:ATP binding"/>
    <property type="evidence" value="ECO:0007669"/>
    <property type="project" value="UniProtKB-KW"/>
</dbReference>
<evidence type="ECO:0000256" key="9">
    <source>
        <dbReference type="ARBA" id="ARBA00022840"/>
    </source>
</evidence>
<dbReference type="CDD" id="cd00075">
    <property type="entry name" value="HATPase"/>
    <property type="match status" value="1"/>
</dbReference>
<evidence type="ECO:0000256" key="2">
    <source>
        <dbReference type="ARBA" id="ARBA00004141"/>
    </source>
</evidence>
<keyword evidence="17" id="KW-1185">Reference proteome</keyword>
<evidence type="ECO:0000256" key="13">
    <source>
        <dbReference type="SAM" id="Phobius"/>
    </source>
</evidence>
<dbReference type="InterPro" id="IPR005467">
    <property type="entry name" value="His_kinase_dom"/>
</dbReference>
<evidence type="ECO:0000256" key="7">
    <source>
        <dbReference type="ARBA" id="ARBA00022741"/>
    </source>
</evidence>
<dbReference type="InterPro" id="IPR003660">
    <property type="entry name" value="HAMP_dom"/>
</dbReference>
<dbReference type="InterPro" id="IPR003594">
    <property type="entry name" value="HATPase_dom"/>
</dbReference>
<dbReference type="Pfam" id="PF00512">
    <property type="entry name" value="HisKA"/>
    <property type="match status" value="1"/>
</dbReference>
<dbReference type="InterPro" id="IPR050428">
    <property type="entry name" value="TCS_sensor_his_kinase"/>
</dbReference>
<reference evidence="16 17" key="1">
    <citation type="submission" date="2023-10" db="EMBL/GenBank/DDBJ databases">
        <authorList>
            <person name="Venkata Ramana C."/>
            <person name="Sasikala C."/>
            <person name="Dhurka M."/>
        </authorList>
    </citation>
    <scope>NUCLEOTIDE SEQUENCE [LARGE SCALE GENOMIC DNA]</scope>
    <source>
        <strain evidence="16 17">KCTC 32151</strain>
    </source>
</reference>
<evidence type="ECO:0000259" key="14">
    <source>
        <dbReference type="PROSITE" id="PS50109"/>
    </source>
</evidence>
<dbReference type="InterPro" id="IPR004358">
    <property type="entry name" value="Sig_transdc_His_kin-like_C"/>
</dbReference>
<proteinExistence type="predicted"/>
<dbReference type="InterPro" id="IPR013727">
    <property type="entry name" value="2CSK_N"/>
</dbReference>
<feature type="domain" description="Histidine kinase" evidence="14">
    <location>
        <begin position="240"/>
        <end position="452"/>
    </location>
</feature>
<dbReference type="InterPro" id="IPR036097">
    <property type="entry name" value="HisK_dim/P_sf"/>
</dbReference>
<keyword evidence="4" id="KW-0597">Phosphoprotein</keyword>
<dbReference type="PROSITE" id="PS50885">
    <property type="entry name" value="HAMP"/>
    <property type="match status" value="1"/>
</dbReference>
<keyword evidence="5" id="KW-0808">Transferase</keyword>
<dbReference type="SUPFAM" id="SSF47384">
    <property type="entry name" value="Homodimeric domain of signal transducing histidine kinase"/>
    <property type="match status" value="1"/>
</dbReference>
<dbReference type="SMART" id="SM00387">
    <property type="entry name" value="HATPase_c"/>
    <property type="match status" value="1"/>
</dbReference>
<organism evidence="16 17">
    <name type="scientific">Nitratireductor aquimarinus</name>
    <dbReference type="NCBI Taxonomy" id="889300"/>
    <lineage>
        <taxon>Bacteria</taxon>
        <taxon>Pseudomonadati</taxon>
        <taxon>Pseudomonadota</taxon>
        <taxon>Alphaproteobacteria</taxon>
        <taxon>Hyphomicrobiales</taxon>
        <taxon>Phyllobacteriaceae</taxon>
        <taxon>Nitratireductor</taxon>
    </lineage>
</organism>
<dbReference type="SMART" id="SM00388">
    <property type="entry name" value="HisKA"/>
    <property type="match status" value="1"/>
</dbReference>
<evidence type="ECO:0000256" key="12">
    <source>
        <dbReference type="ARBA" id="ARBA00023136"/>
    </source>
</evidence>
<keyword evidence="6 13" id="KW-0812">Transmembrane</keyword>
<evidence type="ECO:0000256" key="10">
    <source>
        <dbReference type="ARBA" id="ARBA00022989"/>
    </source>
</evidence>
<evidence type="ECO:0000256" key="6">
    <source>
        <dbReference type="ARBA" id="ARBA00022692"/>
    </source>
</evidence>
<dbReference type="CDD" id="cd00082">
    <property type="entry name" value="HisKA"/>
    <property type="match status" value="1"/>
</dbReference>
<accession>A0ABU4AF47</accession>
<dbReference type="Pfam" id="PF08521">
    <property type="entry name" value="2CSK_N"/>
    <property type="match status" value="1"/>
</dbReference>
<keyword evidence="9 16" id="KW-0067">ATP-binding</keyword>
<keyword evidence="12 13" id="KW-0472">Membrane</keyword>
<gene>
    <name evidence="16" type="ORF">R2G56_01110</name>
</gene>
<dbReference type="SUPFAM" id="SSF55874">
    <property type="entry name" value="ATPase domain of HSP90 chaperone/DNA topoisomerase II/histidine kinase"/>
    <property type="match status" value="1"/>
</dbReference>
<name>A0ABU4AF47_9HYPH</name>
<dbReference type="Gene3D" id="1.10.287.130">
    <property type="match status" value="1"/>
</dbReference>
<keyword evidence="10 13" id="KW-1133">Transmembrane helix</keyword>
<dbReference type="EMBL" id="JAWLIP010000001">
    <property type="protein sequence ID" value="MDV6224872.1"/>
    <property type="molecule type" value="Genomic_DNA"/>
</dbReference>
<evidence type="ECO:0000256" key="11">
    <source>
        <dbReference type="ARBA" id="ARBA00023012"/>
    </source>
</evidence>